<sequence>MLKQLKRSFVITNKKKTYKKNVGFDANALYLWSLNHQMPTGSYTRKKEDNEFRPEVREKYMSAYYWMDWLQKTTDRDTKHKLNHSREKCVGAYPVDGFCAETSTIFQFHGCNHHGYDCFLTKNIQIAKWRSQRTNKLIRIQNTSTFLWNKDIIL</sequence>
<dbReference type="AlphaFoldDB" id="A0A6J8DXV2"/>
<name>A0A6J8DXV2_MYTCO</name>
<dbReference type="EMBL" id="CACVKT020008134">
    <property type="protein sequence ID" value="CAC5413404.1"/>
    <property type="molecule type" value="Genomic_DNA"/>
</dbReference>
<keyword evidence="2" id="KW-1185">Reference proteome</keyword>
<dbReference type="Proteomes" id="UP000507470">
    <property type="component" value="Unassembled WGS sequence"/>
</dbReference>
<evidence type="ECO:0000313" key="2">
    <source>
        <dbReference type="Proteomes" id="UP000507470"/>
    </source>
</evidence>
<protein>
    <submittedName>
        <fullName evidence="1">Uncharacterized protein</fullName>
    </submittedName>
</protein>
<organism evidence="1 2">
    <name type="scientific">Mytilus coruscus</name>
    <name type="common">Sea mussel</name>
    <dbReference type="NCBI Taxonomy" id="42192"/>
    <lineage>
        <taxon>Eukaryota</taxon>
        <taxon>Metazoa</taxon>
        <taxon>Spiralia</taxon>
        <taxon>Lophotrochozoa</taxon>
        <taxon>Mollusca</taxon>
        <taxon>Bivalvia</taxon>
        <taxon>Autobranchia</taxon>
        <taxon>Pteriomorphia</taxon>
        <taxon>Mytilida</taxon>
        <taxon>Mytiloidea</taxon>
        <taxon>Mytilidae</taxon>
        <taxon>Mytilinae</taxon>
        <taxon>Mytilus</taxon>
    </lineage>
</organism>
<gene>
    <name evidence="1" type="ORF">MCOR_46296</name>
</gene>
<accession>A0A6J8DXV2</accession>
<proteinExistence type="predicted"/>
<dbReference type="OrthoDB" id="414982at2759"/>
<evidence type="ECO:0000313" key="1">
    <source>
        <dbReference type="EMBL" id="CAC5413404.1"/>
    </source>
</evidence>
<reference evidence="1 2" key="1">
    <citation type="submission" date="2020-06" db="EMBL/GenBank/DDBJ databases">
        <authorList>
            <person name="Li R."/>
            <person name="Bekaert M."/>
        </authorList>
    </citation>
    <scope>NUCLEOTIDE SEQUENCE [LARGE SCALE GENOMIC DNA]</scope>
    <source>
        <strain evidence="2">wild</strain>
    </source>
</reference>